<dbReference type="SUPFAM" id="SSF57850">
    <property type="entry name" value="RING/U-box"/>
    <property type="match status" value="1"/>
</dbReference>
<protein>
    <recommendedName>
        <fullName evidence="6">SP-RING-type domain-containing protein</fullName>
    </recommendedName>
</protein>
<dbReference type="EMBL" id="MNPL01027792">
    <property type="protein sequence ID" value="OQR67693.1"/>
    <property type="molecule type" value="Genomic_DNA"/>
</dbReference>
<name>A0A1V9X2S3_9ACAR</name>
<feature type="compositionally biased region" description="Acidic residues" evidence="5">
    <location>
        <begin position="112"/>
        <end position="121"/>
    </location>
</feature>
<dbReference type="STRING" id="418985.A0A1V9X2S3"/>
<dbReference type="InParanoid" id="A0A1V9X2S3"/>
<dbReference type="Gene3D" id="3.30.40.10">
    <property type="entry name" value="Zinc/RING finger domain, C3HC4 (zinc finger)"/>
    <property type="match status" value="1"/>
</dbReference>
<organism evidence="7 8">
    <name type="scientific">Tropilaelaps mercedesae</name>
    <dbReference type="NCBI Taxonomy" id="418985"/>
    <lineage>
        <taxon>Eukaryota</taxon>
        <taxon>Metazoa</taxon>
        <taxon>Ecdysozoa</taxon>
        <taxon>Arthropoda</taxon>
        <taxon>Chelicerata</taxon>
        <taxon>Arachnida</taxon>
        <taxon>Acari</taxon>
        <taxon>Parasitiformes</taxon>
        <taxon>Mesostigmata</taxon>
        <taxon>Gamasina</taxon>
        <taxon>Dermanyssoidea</taxon>
        <taxon>Laelapidae</taxon>
        <taxon>Tropilaelaps</taxon>
    </lineage>
</organism>
<dbReference type="Pfam" id="PF11789">
    <property type="entry name" value="zf-Nse"/>
    <property type="match status" value="1"/>
</dbReference>
<proteinExistence type="predicted"/>
<evidence type="ECO:0000259" key="6">
    <source>
        <dbReference type="PROSITE" id="PS51044"/>
    </source>
</evidence>
<keyword evidence="3" id="KW-0862">Zinc</keyword>
<evidence type="ECO:0000256" key="5">
    <source>
        <dbReference type="SAM" id="MobiDB-lite"/>
    </source>
</evidence>
<keyword evidence="1" id="KW-0479">Metal-binding</keyword>
<feature type="region of interest" description="Disordered" evidence="5">
    <location>
        <begin position="93"/>
        <end position="121"/>
    </location>
</feature>
<dbReference type="InterPro" id="IPR013083">
    <property type="entry name" value="Znf_RING/FYVE/PHD"/>
</dbReference>
<evidence type="ECO:0000256" key="1">
    <source>
        <dbReference type="ARBA" id="ARBA00022723"/>
    </source>
</evidence>
<dbReference type="GO" id="GO:0008270">
    <property type="term" value="F:zinc ion binding"/>
    <property type="evidence" value="ECO:0007669"/>
    <property type="project" value="UniProtKB-KW"/>
</dbReference>
<evidence type="ECO:0000256" key="4">
    <source>
        <dbReference type="PROSITE-ProRule" id="PRU00452"/>
    </source>
</evidence>
<accession>A0A1V9X2S3</accession>
<evidence type="ECO:0000313" key="7">
    <source>
        <dbReference type="EMBL" id="OQR67693.1"/>
    </source>
</evidence>
<evidence type="ECO:0000256" key="2">
    <source>
        <dbReference type="ARBA" id="ARBA00022771"/>
    </source>
</evidence>
<gene>
    <name evidence="7" type="ORF">BIW11_13364</name>
</gene>
<comment type="caution">
    <text evidence="7">The sequence shown here is derived from an EMBL/GenBank/DDBJ whole genome shotgun (WGS) entry which is preliminary data.</text>
</comment>
<dbReference type="InterPro" id="IPR004181">
    <property type="entry name" value="Znf_MIZ"/>
</dbReference>
<keyword evidence="2 4" id="KW-0863">Zinc-finger</keyword>
<feature type="domain" description="SP-RING-type" evidence="6">
    <location>
        <begin position="109"/>
        <end position="182"/>
    </location>
</feature>
<dbReference type="PROSITE" id="PS51044">
    <property type="entry name" value="ZF_SP_RING"/>
    <property type="match status" value="1"/>
</dbReference>
<evidence type="ECO:0000256" key="3">
    <source>
        <dbReference type="ARBA" id="ARBA00022833"/>
    </source>
</evidence>
<dbReference type="OrthoDB" id="26899at2759"/>
<sequence length="182" mass="20471">MGVCQMAKAILSALASYFPTEDVIGAMRNLHEVERKINKYQLCVQAALQAPDGNFTAQLQQVTAEGDLDTNDEEDLCPEMRQLQTIVNRPRVSGELTGRTKSTARGQKGTEDTEMVDVDESNLDPLSRAPIKTAVRNRRCRHLYCYTTIVPYIRSITYPRCPIAGCHLPHIREDDLEFTNTN</sequence>
<dbReference type="Proteomes" id="UP000192247">
    <property type="component" value="Unassembled WGS sequence"/>
</dbReference>
<keyword evidence="8" id="KW-1185">Reference proteome</keyword>
<evidence type="ECO:0000313" key="8">
    <source>
        <dbReference type="Proteomes" id="UP000192247"/>
    </source>
</evidence>
<reference evidence="7 8" key="1">
    <citation type="journal article" date="2017" name="Gigascience">
        <title>Draft genome of the honey bee ectoparasitic mite, Tropilaelaps mercedesae, is shaped by the parasitic life history.</title>
        <authorList>
            <person name="Dong X."/>
            <person name="Armstrong S.D."/>
            <person name="Xia D."/>
            <person name="Makepeace B.L."/>
            <person name="Darby A.C."/>
            <person name="Kadowaki T."/>
        </authorList>
    </citation>
    <scope>NUCLEOTIDE SEQUENCE [LARGE SCALE GENOMIC DNA]</scope>
    <source>
        <strain evidence="7">Wuxi-XJTLU</strain>
    </source>
</reference>
<dbReference type="AlphaFoldDB" id="A0A1V9X2S3"/>